<keyword evidence="2" id="KW-0723">Serine/threonine-protein kinase</keyword>
<proteinExistence type="predicted"/>
<dbReference type="SUPFAM" id="SSF54184">
    <property type="entry name" value="Penicillin-binding protein 2x (pbp-2x), c-terminal domain"/>
    <property type="match status" value="1"/>
</dbReference>
<dbReference type="PROSITE" id="PS50011">
    <property type="entry name" value="PROTEIN_KINASE_DOM"/>
    <property type="match status" value="1"/>
</dbReference>
<evidence type="ECO:0000259" key="12">
    <source>
        <dbReference type="PROSITE" id="PS50011"/>
    </source>
</evidence>
<feature type="region of interest" description="Disordered" evidence="10">
    <location>
        <begin position="527"/>
        <end position="600"/>
    </location>
</feature>
<dbReference type="InterPro" id="IPR008271">
    <property type="entry name" value="Ser/Thr_kinase_AS"/>
</dbReference>
<evidence type="ECO:0000313" key="16">
    <source>
        <dbReference type="Proteomes" id="UP000238358"/>
    </source>
</evidence>
<dbReference type="SMART" id="SM00740">
    <property type="entry name" value="PASTA"/>
    <property type="match status" value="3"/>
</dbReference>
<sequence length="658" mass="71720">MIGHILDNRYKILEKVGTGGMASVYKAQDILLDRIVAVKILHSKYGNDHDFVVRFRQEAQAAAKLSHPNIVNIYDVGYDENVHYIVMEFVRGETLKEYIEKHGHLPINTSIQIAFDIGEALENAHANGIVHCDIKPHNILVTETGRIKVADFGIARAVNSVENSDRTVLGSVHYFSPEQASGGHIDERTDIYSLGVVMYEMMTGVVPFQGDTAISIALKHVQDDIPLPTKYNRRIPRLVEQVILKAMAKNPDDRFQSIGEMMSELRLSQGFINTNGARPIISKGPYNFGTQKLQPIKEKDLPEDEPPEKKKNPFTRFMDSISNHSQKTIIIGMLGVFLVAFVWAFFSFGNFWSTEDITVPDVTGKQVEIAKKILKDKKLDVSVKEVESDEVPVGEVVSQTPSGGAVVKANRTIYLTVSKGNKGEEVLIPDLRSLTLDEAEKKLKEIGLSVGKVRYKESAQYADGTIIDQDPESPKKVEKGTKVDLVVCRKSEAEKEAEAAKNEAPNTSGMSLDAAVKALESAGYSVGSVSNLDSSKDNSQAVVTGQTSEDGKVVNLSVEYPSSQSSQSSPSSSSGGSDGSANNQEPAGTPHYGTVNISVPSGASSQHVQIVVSDDNGSRVVYDRSQAGGDNISKSVSGTGKTRVKVYINNSLVQDQYI</sequence>
<comment type="catalytic activity">
    <reaction evidence="8">
        <text>L-seryl-[protein] + ATP = O-phospho-L-seryl-[protein] + ADP + H(+)</text>
        <dbReference type="Rhea" id="RHEA:17989"/>
        <dbReference type="Rhea" id="RHEA-COMP:9863"/>
        <dbReference type="Rhea" id="RHEA-COMP:11604"/>
        <dbReference type="ChEBI" id="CHEBI:15378"/>
        <dbReference type="ChEBI" id="CHEBI:29999"/>
        <dbReference type="ChEBI" id="CHEBI:30616"/>
        <dbReference type="ChEBI" id="CHEBI:83421"/>
        <dbReference type="ChEBI" id="CHEBI:456216"/>
        <dbReference type="EC" id="2.7.11.1"/>
    </reaction>
</comment>
<feature type="compositionally biased region" description="Polar residues" evidence="10">
    <location>
        <begin position="527"/>
        <end position="548"/>
    </location>
</feature>
<dbReference type="Gene3D" id="1.10.510.10">
    <property type="entry name" value="Transferase(Phosphotransferase) domain 1"/>
    <property type="match status" value="1"/>
</dbReference>
<feature type="domain" description="PASTA" evidence="13">
    <location>
        <begin position="353"/>
        <end position="419"/>
    </location>
</feature>
<comment type="catalytic activity">
    <reaction evidence="7">
        <text>L-threonyl-[protein] + ATP = O-phospho-L-threonyl-[protein] + ADP + H(+)</text>
        <dbReference type="Rhea" id="RHEA:46608"/>
        <dbReference type="Rhea" id="RHEA-COMP:11060"/>
        <dbReference type="Rhea" id="RHEA-COMP:11605"/>
        <dbReference type="ChEBI" id="CHEBI:15378"/>
        <dbReference type="ChEBI" id="CHEBI:30013"/>
        <dbReference type="ChEBI" id="CHEBI:30616"/>
        <dbReference type="ChEBI" id="CHEBI:61977"/>
        <dbReference type="ChEBI" id="CHEBI:456216"/>
        <dbReference type="EC" id="2.7.11.1"/>
    </reaction>
</comment>
<dbReference type="FunFam" id="1.10.510.10:FF:000021">
    <property type="entry name" value="Serine/threonine protein kinase"/>
    <property type="match status" value="1"/>
</dbReference>
<dbReference type="NCBIfam" id="NF033483">
    <property type="entry name" value="PknB_PASTA_kin"/>
    <property type="match status" value="1"/>
</dbReference>
<organism evidence="14 16">
    <name type="scientific">Megasphaera elsdenii</name>
    <dbReference type="NCBI Taxonomy" id="907"/>
    <lineage>
        <taxon>Bacteria</taxon>
        <taxon>Bacillati</taxon>
        <taxon>Bacillota</taxon>
        <taxon>Negativicutes</taxon>
        <taxon>Veillonellales</taxon>
        <taxon>Veillonellaceae</taxon>
        <taxon>Megasphaera</taxon>
    </lineage>
</organism>
<feature type="domain" description="Protein kinase" evidence="12">
    <location>
        <begin position="10"/>
        <end position="272"/>
    </location>
</feature>
<feature type="binding site" evidence="9">
    <location>
        <position position="39"/>
    </location>
    <ligand>
        <name>ATP</name>
        <dbReference type="ChEBI" id="CHEBI:30616"/>
    </ligand>
</feature>
<keyword evidence="11" id="KW-1133">Transmembrane helix</keyword>
<evidence type="ECO:0000256" key="7">
    <source>
        <dbReference type="ARBA" id="ARBA00047899"/>
    </source>
</evidence>
<dbReference type="InterPro" id="IPR011009">
    <property type="entry name" value="Kinase-like_dom_sf"/>
</dbReference>
<feature type="compositionally biased region" description="Low complexity" evidence="10">
    <location>
        <begin position="561"/>
        <end position="575"/>
    </location>
</feature>
<dbReference type="InterPro" id="IPR017441">
    <property type="entry name" value="Protein_kinase_ATP_BS"/>
</dbReference>
<keyword evidence="11" id="KW-0472">Membrane</keyword>
<protein>
    <recommendedName>
        <fullName evidence="1">non-specific serine/threonine protein kinase</fullName>
        <ecNumber evidence="1">2.7.11.1</ecNumber>
    </recommendedName>
</protein>
<evidence type="ECO:0000256" key="6">
    <source>
        <dbReference type="ARBA" id="ARBA00022840"/>
    </source>
</evidence>
<reference evidence="14 16" key="1">
    <citation type="journal article" date="2018" name="Genome Announc.">
        <title>Complete genomes of two Megasphaera elsdenii strains, NCIMB 702410 and ATCC 25940.</title>
        <authorList>
            <person name="Hatmaker E.A."/>
            <person name="O'Dell K."/>
            <person name="Riley L.A."/>
            <person name="Klingeman D.M."/>
            <person name="Guss A.M."/>
        </authorList>
    </citation>
    <scope>NUCLEOTIDE SEQUENCE [LARGE SCALE GENOMIC DNA]</scope>
    <source>
        <strain evidence="14 16">NCIMB702410</strain>
    </source>
</reference>
<name>A0A2S0M9F6_MEGEL</name>
<evidence type="ECO:0000256" key="4">
    <source>
        <dbReference type="ARBA" id="ARBA00022741"/>
    </source>
</evidence>
<dbReference type="Proteomes" id="UP000536773">
    <property type="component" value="Unassembled WGS sequence"/>
</dbReference>
<dbReference type="Pfam" id="PF00069">
    <property type="entry name" value="Pkinase"/>
    <property type="match status" value="1"/>
</dbReference>
<keyword evidence="3" id="KW-0808">Transferase</keyword>
<feature type="transmembrane region" description="Helical" evidence="11">
    <location>
        <begin position="328"/>
        <end position="352"/>
    </location>
</feature>
<evidence type="ECO:0000256" key="8">
    <source>
        <dbReference type="ARBA" id="ARBA00048679"/>
    </source>
</evidence>
<dbReference type="Gene3D" id="3.30.200.20">
    <property type="entry name" value="Phosphorylase Kinase, domain 1"/>
    <property type="match status" value="1"/>
</dbReference>
<keyword evidence="6 9" id="KW-0067">ATP-binding</keyword>
<dbReference type="EMBL" id="JABBJH010000001">
    <property type="protein sequence ID" value="NMK37922.1"/>
    <property type="molecule type" value="Genomic_DNA"/>
</dbReference>
<keyword evidence="5 14" id="KW-0418">Kinase</keyword>
<dbReference type="Pfam" id="PF03793">
    <property type="entry name" value="PASTA"/>
    <property type="match status" value="2"/>
</dbReference>
<evidence type="ECO:0000256" key="11">
    <source>
        <dbReference type="SAM" id="Phobius"/>
    </source>
</evidence>
<feature type="region of interest" description="Disordered" evidence="10">
    <location>
        <begin position="295"/>
        <end position="315"/>
    </location>
</feature>
<keyword evidence="11" id="KW-0812">Transmembrane</keyword>
<dbReference type="Gene3D" id="3.30.10.20">
    <property type="match status" value="2"/>
</dbReference>
<dbReference type="Proteomes" id="UP000238358">
    <property type="component" value="Chromosome"/>
</dbReference>
<dbReference type="InterPro" id="IPR005543">
    <property type="entry name" value="PASTA_dom"/>
</dbReference>
<dbReference type="CDD" id="cd06577">
    <property type="entry name" value="PASTA_pknB"/>
    <property type="match status" value="3"/>
</dbReference>
<evidence type="ECO:0000313" key="15">
    <source>
        <dbReference type="EMBL" id="NMK37922.1"/>
    </source>
</evidence>
<dbReference type="SUPFAM" id="SSF56112">
    <property type="entry name" value="Protein kinase-like (PK-like)"/>
    <property type="match status" value="1"/>
</dbReference>
<gene>
    <name evidence="14" type="primary">pknB</name>
    <name evidence="14" type="ORF">C6Y28_10915</name>
    <name evidence="15" type="ORF">HG933_00620</name>
</gene>
<dbReference type="PROSITE" id="PS51178">
    <property type="entry name" value="PASTA"/>
    <property type="match status" value="2"/>
</dbReference>
<evidence type="ECO:0000256" key="2">
    <source>
        <dbReference type="ARBA" id="ARBA00022527"/>
    </source>
</evidence>
<evidence type="ECO:0000256" key="10">
    <source>
        <dbReference type="SAM" id="MobiDB-lite"/>
    </source>
</evidence>
<evidence type="ECO:0000313" key="17">
    <source>
        <dbReference type="Proteomes" id="UP000536773"/>
    </source>
</evidence>
<evidence type="ECO:0000256" key="9">
    <source>
        <dbReference type="PROSITE-ProRule" id="PRU10141"/>
    </source>
</evidence>
<dbReference type="InterPro" id="IPR000719">
    <property type="entry name" value="Prot_kinase_dom"/>
</dbReference>
<evidence type="ECO:0000256" key="3">
    <source>
        <dbReference type="ARBA" id="ARBA00022679"/>
    </source>
</evidence>
<accession>A0A2S0M9F6</accession>
<dbReference type="SMART" id="SM00220">
    <property type="entry name" value="S_TKc"/>
    <property type="match status" value="1"/>
</dbReference>
<dbReference type="PROSITE" id="PS00107">
    <property type="entry name" value="PROTEIN_KINASE_ATP"/>
    <property type="match status" value="1"/>
</dbReference>
<dbReference type="FunFam" id="3.30.200.20:FF:000035">
    <property type="entry name" value="Serine/threonine protein kinase Stk1"/>
    <property type="match status" value="1"/>
</dbReference>
<evidence type="ECO:0000256" key="1">
    <source>
        <dbReference type="ARBA" id="ARBA00012513"/>
    </source>
</evidence>
<dbReference type="EMBL" id="CP027569">
    <property type="protein sequence ID" value="AVO28098.1"/>
    <property type="molecule type" value="Genomic_DNA"/>
</dbReference>
<feature type="domain" description="PASTA" evidence="13">
    <location>
        <begin position="423"/>
        <end position="489"/>
    </location>
</feature>
<evidence type="ECO:0000256" key="5">
    <source>
        <dbReference type="ARBA" id="ARBA00022777"/>
    </source>
</evidence>
<dbReference type="GO" id="GO:0005524">
    <property type="term" value="F:ATP binding"/>
    <property type="evidence" value="ECO:0007669"/>
    <property type="project" value="UniProtKB-UniRule"/>
</dbReference>
<dbReference type="RefSeq" id="WP_027894568.1">
    <property type="nucleotide sequence ID" value="NZ_CALZUV010000019.1"/>
</dbReference>
<dbReference type="PANTHER" id="PTHR43289:SF34">
    <property type="entry name" value="SERINE_THREONINE-PROTEIN KINASE YBDM-RELATED"/>
    <property type="match status" value="1"/>
</dbReference>
<dbReference type="PROSITE" id="PS00108">
    <property type="entry name" value="PROTEIN_KINASE_ST"/>
    <property type="match status" value="1"/>
</dbReference>
<dbReference type="PANTHER" id="PTHR43289">
    <property type="entry name" value="MITOGEN-ACTIVATED PROTEIN KINASE KINASE KINASE 20-RELATED"/>
    <property type="match status" value="1"/>
</dbReference>
<dbReference type="EC" id="2.7.11.1" evidence="1"/>
<reference evidence="15 17" key="2">
    <citation type="submission" date="2020-04" db="EMBL/GenBank/DDBJ databases">
        <authorList>
            <person name="Hitch T.C.A."/>
            <person name="Wylensek D."/>
            <person name="Clavel T."/>
        </authorList>
    </citation>
    <scope>NUCLEOTIDE SEQUENCE [LARGE SCALE GENOMIC DNA]</scope>
    <source>
        <strain evidence="15 17">WCA-386-APC-2A</strain>
    </source>
</reference>
<dbReference type="AlphaFoldDB" id="A0A2S0M9F6"/>
<dbReference type="OrthoDB" id="9788659at2"/>
<evidence type="ECO:0000313" key="14">
    <source>
        <dbReference type="EMBL" id="AVO28098.1"/>
    </source>
</evidence>
<dbReference type="CDD" id="cd14014">
    <property type="entry name" value="STKc_PknB_like"/>
    <property type="match status" value="1"/>
</dbReference>
<keyword evidence="4 9" id="KW-0547">Nucleotide-binding</keyword>
<dbReference type="GO" id="GO:0004674">
    <property type="term" value="F:protein serine/threonine kinase activity"/>
    <property type="evidence" value="ECO:0007669"/>
    <property type="project" value="UniProtKB-KW"/>
</dbReference>
<evidence type="ECO:0000259" key="13">
    <source>
        <dbReference type="PROSITE" id="PS51178"/>
    </source>
</evidence>